<evidence type="ECO:0000259" key="2">
    <source>
        <dbReference type="PROSITE" id="PS50106"/>
    </source>
</evidence>
<dbReference type="GO" id="GO:0030163">
    <property type="term" value="P:protein catabolic process"/>
    <property type="evidence" value="ECO:0007669"/>
    <property type="project" value="InterPro"/>
</dbReference>
<dbReference type="EMBL" id="CAEZXP010000001">
    <property type="protein sequence ID" value="CAB4688715.1"/>
    <property type="molecule type" value="Genomic_DNA"/>
</dbReference>
<name>A0A6J6NVH7_9ZZZZ</name>
<feature type="transmembrane region" description="Helical" evidence="1">
    <location>
        <begin position="7"/>
        <end position="31"/>
    </location>
</feature>
<dbReference type="SMART" id="SM00228">
    <property type="entry name" value="PDZ"/>
    <property type="match status" value="1"/>
</dbReference>
<dbReference type="PANTHER" id="PTHR10046">
    <property type="entry name" value="ATP DEPENDENT LON PROTEASE FAMILY MEMBER"/>
    <property type="match status" value="1"/>
</dbReference>
<dbReference type="Pfam" id="PF13180">
    <property type="entry name" value="PDZ_2"/>
    <property type="match status" value="1"/>
</dbReference>
<feature type="domain" description="PDZ" evidence="2">
    <location>
        <begin position="111"/>
        <end position="194"/>
    </location>
</feature>
<keyword evidence="1" id="KW-0472">Membrane</keyword>
<dbReference type="InterPro" id="IPR020568">
    <property type="entry name" value="Ribosomal_Su5_D2-typ_SF"/>
</dbReference>
<protein>
    <submittedName>
        <fullName evidence="3">Unannotated protein</fullName>
    </submittedName>
</protein>
<keyword evidence="1" id="KW-1133">Transmembrane helix</keyword>
<dbReference type="Gene3D" id="3.30.230.10">
    <property type="match status" value="1"/>
</dbReference>
<reference evidence="3" key="1">
    <citation type="submission" date="2020-05" db="EMBL/GenBank/DDBJ databases">
        <authorList>
            <person name="Chiriac C."/>
            <person name="Salcher M."/>
            <person name="Ghai R."/>
            <person name="Kavagutti S V."/>
        </authorList>
    </citation>
    <scope>NUCLEOTIDE SEQUENCE</scope>
</reference>
<keyword evidence="1" id="KW-0812">Transmembrane</keyword>
<dbReference type="InterPro" id="IPR036034">
    <property type="entry name" value="PDZ_sf"/>
</dbReference>
<sequence>MRRLARVLLSGQVLFVVGVAVLGFALIVAIVPSHKYLFLPDPAHPVAPLVRVTGGSDPTDGGGIYFVDVQTRKATILESFAPSIHKGADLYSPAAVNPQNVSPITLRAEDLADMRRSHDVAAAVALRSLGEKVRATPNGILITGVDPDAPAAAVLYPNDVIVAIDGAPTITLNALARVMNGKKPGTTLSLSIRNARGLSTVRVKTVNHNGQALIGLAIEQDATIVLPRKVSIDSGDIGGPSAGLAFALDIVEELGRDVDHGHKVAATGEIFLGGGVGPIGGIKQKTYGARRAGVDVFLVPAGENGTEARRYAGSLKIIPVKSFQQALRALATLYGGTQ</sequence>
<dbReference type="PRINTS" id="PR00830">
    <property type="entry name" value="ENDOLAPTASE"/>
</dbReference>
<dbReference type="InterPro" id="IPR014721">
    <property type="entry name" value="Ribsml_uS5_D2-typ_fold_subgr"/>
</dbReference>
<accession>A0A6J6NVH7</accession>
<evidence type="ECO:0000256" key="1">
    <source>
        <dbReference type="SAM" id="Phobius"/>
    </source>
</evidence>
<dbReference type="GO" id="GO:0004176">
    <property type="term" value="F:ATP-dependent peptidase activity"/>
    <property type="evidence" value="ECO:0007669"/>
    <property type="project" value="InterPro"/>
</dbReference>
<dbReference type="InterPro" id="IPR008269">
    <property type="entry name" value="Lon_proteolytic"/>
</dbReference>
<proteinExistence type="predicted"/>
<dbReference type="Pfam" id="PF05362">
    <property type="entry name" value="Lon_C"/>
    <property type="match status" value="1"/>
</dbReference>
<dbReference type="PROSITE" id="PS50106">
    <property type="entry name" value="PDZ"/>
    <property type="match status" value="1"/>
</dbReference>
<gene>
    <name evidence="3" type="ORF">UFOPK2399_00544</name>
</gene>
<dbReference type="InterPro" id="IPR027065">
    <property type="entry name" value="Lon_Prtase"/>
</dbReference>
<dbReference type="GO" id="GO:0005524">
    <property type="term" value="F:ATP binding"/>
    <property type="evidence" value="ECO:0007669"/>
    <property type="project" value="InterPro"/>
</dbReference>
<organism evidence="3">
    <name type="scientific">freshwater metagenome</name>
    <dbReference type="NCBI Taxonomy" id="449393"/>
    <lineage>
        <taxon>unclassified sequences</taxon>
        <taxon>metagenomes</taxon>
        <taxon>ecological metagenomes</taxon>
    </lineage>
</organism>
<dbReference type="GO" id="GO:0004252">
    <property type="term" value="F:serine-type endopeptidase activity"/>
    <property type="evidence" value="ECO:0007669"/>
    <property type="project" value="InterPro"/>
</dbReference>
<dbReference type="SUPFAM" id="SSF50156">
    <property type="entry name" value="PDZ domain-like"/>
    <property type="match status" value="1"/>
</dbReference>
<dbReference type="GO" id="GO:0006508">
    <property type="term" value="P:proteolysis"/>
    <property type="evidence" value="ECO:0007669"/>
    <property type="project" value="InterPro"/>
</dbReference>
<dbReference type="InterPro" id="IPR001478">
    <property type="entry name" value="PDZ"/>
</dbReference>
<dbReference type="AlphaFoldDB" id="A0A6J6NVH7"/>
<dbReference type="SUPFAM" id="SSF54211">
    <property type="entry name" value="Ribosomal protein S5 domain 2-like"/>
    <property type="match status" value="1"/>
</dbReference>
<evidence type="ECO:0000313" key="3">
    <source>
        <dbReference type="EMBL" id="CAB4688715.1"/>
    </source>
</evidence>